<evidence type="ECO:0000313" key="2">
    <source>
        <dbReference type="EMBL" id="KAK9115962.1"/>
    </source>
</evidence>
<sequence>MVRQWKEAIITASSTNAVDGYSSAVLLVALLAFFLTISFIISMCGDGASKERASAAGQGGGCAAAGCGGGGCGGGCGG</sequence>
<keyword evidence="1" id="KW-1133">Transmembrane helix</keyword>
<accession>A0AAP0IIF9</accession>
<gene>
    <name evidence="2" type="ORF">Sjap_014909</name>
</gene>
<organism evidence="2 3">
    <name type="scientific">Stephania japonica</name>
    <dbReference type="NCBI Taxonomy" id="461633"/>
    <lineage>
        <taxon>Eukaryota</taxon>
        <taxon>Viridiplantae</taxon>
        <taxon>Streptophyta</taxon>
        <taxon>Embryophyta</taxon>
        <taxon>Tracheophyta</taxon>
        <taxon>Spermatophyta</taxon>
        <taxon>Magnoliopsida</taxon>
        <taxon>Ranunculales</taxon>
        <taxon>Menispermaceae</taxon>
        <taxon>Menispermoideae</taxon>
        <taxon>Cissampelideae</taxon>
        <taxon>Stephania</taxon>
    </lineage>
</organism>
<dbReference type="EMBL" id="JBBNAE010000006">
    <property type="protein sequence ID" value="KAK9115962.1"/>
    <property type="molecule type" value="Genomic_DNA"/>
</dbReference>
<proteinExistence type="predicted"/>
<dbReference type="AlphaFoldDB" id="A0AAP0IIF9"/>
<keyword evidence="3" id="KW-1185">Reference proteome</keyword>
<feature type="transmembrane region" description="Helical" evidence="1">
    <location>
        <begin position="20"/>
        <end position="42"/>
    </location>
</feature>
<name>A0AAP0IIF9_9MAGN</name>
<evidence type="ECO:0000313" key="3">
    <source>
        <dbReference type="Proteomes" id="UP001417504"/>
    </source>
</evidence>
<keyword evidence="1" id="KW-0472">Membrane</keyword>
<keyword evidence="1" id="KW-0812">Transmembrane</keyword>
<dbReference type="Proteomes" id="UP001417504">
    <property type="component" value="Unassembled WGS sequence"/>
</dbReference>
<protein>
    <submittedName>
        <fullName evidence="2">Uncharacterized protein</fullName>
    </submittedName>
</protein>
<comment type="caution">
    <text evidence="2">The sequence shown here is derived from an EMBL/GenBank/DDBJ whole genome shotgun (WGS) entry which is preliminary data.</text>
</comment>
<evidence type="ECO:0000256" key="1">
    <source>
        <dbReference type="SAM" id="Phobius"/>
    </source>
</evidence>
<reference evidence="2 3" key="1">
    <citation type="submission" date="2024-01" db="EMBL/GenBank/DDBJ databases">
        <title>Genome assemblies of Stephania.</title>
        <authorList>
            <person name="Yang L."/>
        </authorList>
    </citation>
    <scope>NUCLEOTIDE SEQUENCE [LARGE SCALE GENOMIC DNA]</scope>
    <source>
        <strain evidence="2">QJT</strain>
        <tissue evidence="2">Leaf</tissue>
    </source>
</reference>